<evidence type="ECO:0000313" key="2">
    <source>
        <dbReference type="EMBL" id="MSS45755.1"/>
    </source>
</evidence>
<keyword evidence="1" id="KW-0812">Transmembrane</keyword>
<evidence type="ECO:0000313" key="3">
    <source>
        <dbReference type="Proteomes" id="UP000466104"/>
    </source>
</evidence>
<dbReference type="AlphaFoldDB" id="A0A7K0J718"/>
<dbReference type="EMBL" id="VUMG01000002">
    <property type="protein sequence ID" value="MSS45755.1"/>
    <property type="molecule type" value="Genomic_DNA"/>
</dbReference>
<keyword evidence="1" id="KW-0472">Membrane</keyword>
<organism evidence="2 3">
    <name type="scientific">Cutibacterium porci</name>
    <dbReference type="NCBI Taxonomy" id="2605781"/>
    <lineage>
        <taxon>Bacteria</taxon>
        <taxon>Bacillati</taxon>
        <taxon>Actinomycetota</taxon>
        <taxon>Actinomycetes</taxon>
        <taxon>Propionibacteriales</taxon>
        <taxon>Propionibacteriaceae</taxon>
        <taxon>Cutibacterium</taxon>
    </lineage>
</organism>
<accession>A0A7K0J718</accession>
<evidence type="ECO:0000256" key="1">
    <source>
        <dbReference type="SAM" id="Phobius"/>
    </source>
</evidence>
<sequence>MVTVRVTVLGPHSTLSIDHHPSAPSSFEEKGNEDATAVADAGMRFRADDVDVATGDGVGVTGAAGSLVTRRATMTSAMTIATTMIAAIQPPWRFGGWYWLMSGGWLMVALLYVVVGG</sequence>
<gene>
    <name evidence="2" type="ORF">FYJ43_06805</name>
</gene>
<proteinExistence type="predicted"/>
<protein>
    <submittedName>
        <fullName evidence="2">Uncharacterized protein</fullName>
    </submittedName>
</protein>
<dbReference type="Proteomes" id="UP000466104">
    <property type="component" value="Unassembled WGS sequence"/>
</dbReference>
<comment type="caution">
    <text evidence="2">The sequence shown here is derived from an EMBL/GenBank/DDBJ whole genome shotgun (WGS) entry which is preliminary data.</text>
</comment>
<reference evidence="2 3" key="1">
    <citation type="submission" date="2019-08" db="EMBL/GenBank/DDBJ databases">
        <title>In-depth cultivation of the pig gut microbiome towards novel bacterial diversity and tailored functional studies.</title>
        <authorList>
            <person name="Wylensek D."/>
            <person name="Hitch T.C.A."/>
            <person name="Clavel T."/>
        </authorList>
    </citation>
    <scope>NUCLEOTIDE SEQUENCE [LARGE SCALE GENOMIC DNA]</scope>
    <source>
        <strain evidence="2 3">WCA-380-WT-3A</strain>
    </source>
</reference>
<keyword evidence="1" id="KW-1133">Transmembrane helix</keyword>
<dbReference type="RefSeq" id="WP_154563096.1">
    <property type="nucleotide sequence ID" value="NZ_VUMG01000002.1"/>
</dbReference>
<name>A0A7K0J718_9ACTN</name>
<keyword evidence="3" id="KW-1185">Reference proteome</keyword>
<feature type="transmembrane region" description="Helical" evidence="1">
    <location>
        <begin position="96"/>
        <end position="115"/>
    </location>
</feature>